<comment type="caution">
    <text evidence="2">The sequence shown here is derived from an EMBL/GenBank/DDBJ whole genome shotgun (WGS) entry which is preliminary data.</text>
</comment>
<evidence type="ECO:0000256" key="1">
    <source>
        <dbReference type="SAM" id="MobiDB-lite"/>
    </source>
</evidence>
<dbReference type="EMBL" id="BAABME010036131">
    <property type="protein sequence ID" value="GAA0160820.1"/>
    <property type="molecule type" value="Genomic_DNA"/>
</dbReference>
<accession>A0AAV3QDW0</accession>
<keyword evidence="3" id="KW-1185">Reference proteome</keyword>
<reference evidence="2 3" key="1">
    <citation type="submission" date="2024-01" db="EMBL/GenBank/DDBJ databases">
        <title>The complete chloroplast genome sequence of Lithospermum erythrorhizon: insights into the phylogenetic relationship among Boraginaceae species and the maternal lineages of purple gromwells.</title>
        <authorList>
            <person name="Okada T."/>
            <person name="Watanabe K."/>
        </authorList>
    </citation>
    <scope>NUCLEOTIDE SEQUENCE [LARGE SCALE GENOMIC DNA]</scope>
</reference>
<proteinExistence type="predicted"/>
<feature type="region of interest" description="Disordered" evidence="1">
    <location>
        <begin position="1"/>
        <end position="49"/>
    </location>
</feature>
<feature type="compositionally biased region" description="Pro residues" evidence="1">
    <location>
        <begin position="1"/>
        <end position="10"/>
    </location>
</feature>
<name>A0AAV3QDW0_LITER</name>
<protein>
    <recommendedName>
        <fullName evidence="4">Mediator of RNA polymerase II transcription subunit 7</fullName>
    </recommendedName>
</protein>
<dbReference type="Proteomes" id="UP001454036">
    <property type="component" value="Unassembled WGS sequence"/>
</dbReference>
<gene>
    <name evidence="2" type="ORF">LIER_43540</name>
</gene>
<sequence>MNLPHEPPSPSLAGQRHSDMVVLQGKEKQARAASELSDPPKSDIPPPPLPDYDPLMAAGFFTPESLTLPYTLPWGQQICEGTPFTSNLQYFHAMGPFLLEGLCRGYSNTPDPLEVYRYMCRHLIQVINAGLELVRRVDCLGEENKDLLSQGPFGKIVELEEELAKVKKELAEGQ</sequence>
<evidence type="ECO:0008006" key="4">
    <source>
        <dbReference type="Google" id="ProtNLM"/>
    </source>
</evidence>
<organism evidence="2 3">
    <name type="scientific">Lithospermum erythrorhizon</name>
    <name type="common">Purple gromwell</name>
    <name type="synonym">Lithospermum officinale var. erythrorhizon</name>
    <dbReference type="NCBI Taxonomy" id="34254"/>
    <lineage>
        <taxon>Eukaryota</taxon>
        <taxon>Viridiplantae</taxon>
        <taxon>Streptophyta</taxon>
        <taxon>Embryophyta</taxon>
        <taxon>Tracheophyta</taxon>
        <taxon>Spermatophyta</taxon>
        <taxon>Magnoliopsida</taxon>
        <taxon>eudicotyledons</taxon>
        <taxon>Gunneridae</taxon>
        <taxon>Pentapetalae</taxon>
        <taxon>asterids</taxon>
        <taxon>lamiids</taxon>
        <taxon>Boraginales</taxon>
        <taxon>Boraginaceae</taxon>
        <taxon>Boraginoideae</taxon>
        <taxon>Lithospermeae</taxon>
        <taxon>Lithospermum</taxon>
    </lineage>
</organism>
<dbReference type="AlphaFoldDB" id="A0AAV3QDW0"/>
<evidence type="ECO:0000313" key="3">
    <source>
        <dbReference type="Proteomes" id="UP001454036"/>
    </source>
</evidence>
<evidence type="ECO:0000313" key="2">
    <source>
        <dbReference type="EMBL" id="GAA0160820.1"/>
    </source>
</evidence>